<protein>
    <submittedName>
        <fullName evidence="3">Uncharacterized protein</fullName>
    </submittedName>
</protein>
<dbReference type="Proteomes" id="UP001324427">
    <property type="component" value="Unassembled WGS sequence"/>
</dbReference>
<keyword evidence="4" id="KW-1185">Reference proteome</keyword>
<feature type="compositionally biased region" description="Low complexity" evidence="2">
    <location>
        <begin position="103"/>
        <end position="119"/>
    </location>
</feature>
<evidence type="ECO:0000256" key="1">
    <source>
        <dbReference type="SAM" id="Coils"/>
    </source>
</evidence>
<sequence>MASNGRDAGPQMAQEKRKTKRGRKGTLGNDPPEYVGGLSAGLARLLATDPFAPAKAEYGSSDSKLSTGKEVRKRAASFEVESSDADSERQPPRKISKIEKVPRATPGDTAARTADAAAGSNGSLAVESTAVERQLETAVKGFGNLVSRNIELRRENVSLGQENVNHAAENARLTQENRSVVEEKRSLQQRNQKLAEESAALKEKNDGFVWEHVAQKKAIAALEKQKMSPAGNKVAGIAANAPQYL</sequence>
<feature type="region of interest" description="Disordered" evidence="2">
    <location>
        <begin position="1"/>
        <end position="37"/>
    </location>
</feature>
<dbReference type="EMBL" id="JAVFHQ010000020">
    <property type="protein sequence ID" value="KAK4545268.1"/>
    <property type="molecule type" value="Genomic_DNA"/>
</dbReference>
<organism evidence="3 4">
    <name type="scientific">Oleoguttula mirabilis</name>
    <dbReference type="NCBI Taxonomy" id="1507867"/>
    <lineage>
        <taxon>Eukaryota</taxon>
        <taxon>Fungi</taxon>
        <taxon>Dikarya</taxon>
        <taxon>Ascomycota</taxon>
        <taxon>Pezizomycotina</taxon>
        <taxon>Dothideomycetes</taxon>
        <taxon>Dothideomycetidae</taxon>
        <taxon>Mycosphaerellales</taxon>
        <taxon>Teratosphaeriaceae</taxon>
        <taxon>Oleoguttula</taxon>
    </lineage>
</organism>
<evidence type="ECO:0000313" key="4">
    <source>
        <dbReference type="Proteomes" id="UP001324427"/>
    </source>
</evidence>
<reference evidence="3 4" key="1">
    <citation type="submission" date="2021-11" db="EMBL/GenBank/DDBJ databases">
        <title>Black yeast isolated from Biological Soil Crust.</title>
        <authorList>
            <person name="Kurbessoian T."/>
        </authorList>
    </citation>
    <scope>NUCLEOTIDE SEQUENCE [LARGE SCALE GENOMIC DNA]</scope>
    <source>
        <strain evidence="3 4">CCFEE 5522</strain>
    </source>
</reference>
<comment type="caution">
    <text evidence="3">The sequence shown here is derived from an EMBL/GenBank/DDBJ whole genome shotgun (WGS) entry which is preliminary data.</text>
</comment>
<proteinExistence type="predicted"/>
<name>A0AAV9JJD3_9PEZI</name>
<feature type="coiled-coil region" evidence="1">
    <location>
        <begin position="170"/>
        <end position="204"/>
    </location>
</feature>
<feature type="compositionally biased region" description="Basic and acidic residues" evidence="2">
    <location>
        <begin position="86"/>
        <end position="102"/>
    </location>
</feature>
<dbReference type="AlphaFoldDB" id="A0AAV9JJD3"/>
<gene>
    <name evidence="3" type="ORF">LTR36_003448</name>
</gene>
<feature type="region of interest" description="Disordered" evidence="2">
    <location>
        <begin position="53"/>
        <end position="123"/>
    </location>
</feature>
<keyword evidence="1" id="KW-0175">Coiled coil</keyword>
<accession>A0AAV9JJD3</accession>
<evidence type="ECO:0000313" key="3">
    <source>
        <dbReference type="EMBL" id="KAK4545268.1"/>
    </source>
</evidence>
<evidence type="ECO:0000256" key="2">
    <source>
        <dbReference type="SAM" id="MobiDB-lite"/>
    </source>
</evidence>